<name>A0A239F5J6_9ACTN</name>
<dbReference type="Proteomes" id="UP000198415">
    <property type="component" value="Unassembled WGS sequence"/>
</dbReference>
<gene>
    <name evidence="1" type="ORF">SAMN06264365_117104</name>
</gene>
<organism evidence="1 2">
    <name type="scientific">Actinoplanes regularis</name>
    <dbReference type="NCBI Taxonomy" id="52697"/>
    <lineage>
        <taxon>Bacteria</taxon>
        <taxon>Bacillati</taxon>
        <taxon>Actinomycetota</taxon>
        <taxon>Actinomycetes</taxon>
        <taxon>Micromonosporales</taxon>
        <taxon>Micromonosporaceae</taxon>
        <taxon>Actinoplanes</taxon>
    </lineage>
</organism>
<sequence length="58" mass="6436">MNFPVALIFAVESVDDHFAGARPDAPVVPHAERRRRTFEIRARVARSLIRAAQVIAPA</sequence>
<evidence type="ECO:0000313" key="2">
    <source>
        <dbReference type="Proteomes" id="UP000198415"/>
    </source>
</evidence>
<dbReference type="RefSeq" id="WP_179277382.1">
    <property type="nucleotide sequence ID" value="NZ_BOMU01000082.1"/>
</dbReference>
<keyword evidence="2" id="KW-1185">Reference proteome</keyword>
<reference evidence="1 2" key="1">
    <citation type="submission" date="2017-06" db="EMBL/GenBank/DDBJ databases">
        <authorList>
            <person name="Kim H.J."/>
            <person name="Triplett B.A."/>
        </authorList>
    </citation>
    <scope>NUCLEOTIDE SEQUENCE [LARGE SCALE GENOMIC DNA]</scope>
    <source>
        <strain evidence="1 2">DSM 43151</strain>
    </source>
</reference>
<dbReference type="AlphaFoldDB" id="A0A239F5J6"/>
<evidence type="ECO:0000313" key="1">
    <source>
        <dbReference type="EMBL" id="SNS52310.1"/>
    </source>
</evidence>
<protein>
    <submittedName>
        <fullName evidence="1">Uncharacterized protein</fullName>
    </submittedName>
</protein>
<proteinExistence type="predicted"/>
<dbReference type="EMBL" id="FZNR01000017">
    <property type="protein sequence ID" value="SNS52310.1"/>
    <property type="molecule type" value="Genomic_DNA"/>
</dbReference>
<accession>A0A239F5J6</accession>